<dbReference type="EMBL" id="JBHEZY010000030">
    <property type="protein sequence ID" value="MFC1436373.1"/>
    <property type="molecule type" value="Genomic_DNA"/>
</dbReference>
<organism evidence="1 2">
    <name type="scientific">Streptacidiphilus alkalitolerans</name>
    <dbReference type="NCBI Taxonomy" id="3342712"/>
    <lineage>
        <taxon>Bacteria</taxon>
        <taxon>Bacillati</taxon>
        <taxon>Actinomycetota</taxon>
        <taxon>Actinomycetes</taxon>
        <taxon>Kitasatosporales</taxon>
        <taxon>Streptomycetaceae</taxon>
        <taxon>Streptacidiphilus</taxon>
    </lineage>
</organism>
<dbReference type="RefSeq" id="WP_380559993.1">
    <property type="nucleotide sequence ID" value="NZ_JBHEZY010000030.1"/>
</dbReference>
<name>A0ABV6XDQ9_9ACTN</name>
<protein>
    <submittedName>
        <fullName evidence="1">DNA glycosylase AlkZ-like family protein</fullName>
    </submittedName>
</protein>
<dbReference type="PANTHER" id="PTHR30528:SF0">
    <property type="entry name" value="CYTOPLASMIC PROTEIN"/>
    <property type="match status" value="1"/>
</dbReference>
<dbReference type="PANTHER" id="PTHR30528">
    <property type="entry name" value="CYTOPLASMIC PROTEIN"/>
    <property type="match status" value="1"/>
</dbReference>
<gene>
    <name evidence="1" type="ORF">ACEZDB_37640</name>
</gene>
<dbReference type="Proteomes" id="UP001592530">
    <property type="component" value="Unassembled WGS sequence"/>
</dbReference>
<sequence length="407" mass="46185">MRTTAEAARRFLLARHLLTPARSVPGGRDGVLEVLRRFGSIQFDPIAVAGRNHDLVLHARVADYDPAWCDQLYERREIFEATNKALSFIPAGEFPWFRLGFGRKGPRFHAQILAENAEVAERVLGRIRAEGPLSTLDFEVEHGAAKDWFGMPENVVRAVLEAYTVSGEIGLARREGNRRYYDVVERLLPAELLAREVPVREQLRHRMLSRYRAHGLLGAAGAGGTFDRIAPPRSTPERVGRDTLREELVESGALVSVEVEGLRGRRFVLGEESALLQAPPEPVASVAFIAPFDALLWDTALLSNLFDFHYVWEGFFKPEKRRWGYYVLPICFGDRFVGRIEPRIDRDRARVQVLDLWWEDGFAPRRADGFVDAMRDALRAYLPFAGADRLEWAPHLAAEERLFNLCP</sequence>
<proteinExistence type="predicted"/>
<evidence type="ECO:0000313" key="2">
    <source>
        <dbReference type="Proteomes" id="UP001592530"/>
    </source>
</evidence>
<comment type="caution">
    <text evidence="1">The sequence shown here is derived from an EMBL/GenBank/DDBJ whole genome shotgun (WGS) entry which is preliminary data.</text>
</comment>
<evidence type="ECO:0000313" key="1">
    <source>
        <dbReference type="EMBL" id="MFC1436373.1"/>
    </source>
</evidence>
<dbReference type="Pfam" id="PF06224">
    <property type="entry name" value="AlkZ-like"/>
    <property type="match status" value="1"/>
</dbReference>
<dbReference type="InterPro" id="IPR009351">
    <property type="entry name" value="AlkZ-like"/>
</dbReference>
<accession>A0ABV6XDQ9</accession>
<reference evidence="1 2" key="1">
    <citation type="submission" date="2024-09" db="EMBL/GenBank/DDBJ databases">
        <authorList>
            <person name="Lee S.D."/>
        </authorList>
    </citation>
    <scope>NUCLEOTIDE SEQUENCE [LARGE SCALE GENOMIC DNA]</scope>
    <source>
        <strain evidence="1 2">N1-3</strain>
    </source>
</reference>